<dbReference type="REBASE" id="157987">
    <property type="entry name" value="Mec43816ORF1391P"/>
</dbReference>
<dbReference type="InterPro" id="IPR007636">
    <property type="entry name" value="Restrct_endonuc_II_XhoI"/>
</dbReference>
<dbReference type="AlphaFoldDB" id="A0A1C4VMI7"/>
<gene>
    <name evidence="1" type="ORF">GA0070618_1392</name>
</gene>
<organism evidence="1 2">
    <name type="scientific">Micromonospora echinospora</name>
    <name type="common">Micromonospora purpurea</name>
    <dbReference type="NCBI Taxonomy" id="1877"/>
    <lineage>
        <taxon>Bacteria</taxon>
        <taxon>Bacillati</taxon>
        <taxon>Actinomycetota</taxon>
        <taxon>Actinomycetes</taxon>
        <taxon>Micromonosporales</taxon>
        <taxon>Micromonosporaceae</taxon>
        <taxon>Micromonospora</taxon>
    </lineage>
</organism>
<protein>
    <submittedName>
        <fullName evidence="1">Restriction endonuclease XhoI</fullName>
    </submittedName>
</protein>
<keyword evidence="1" id="KW-0540">Nuclease</keyword>
<name>A0A1C4VMI7_MICEC</name>
<evidence type="ECO:0000313" key="2">
    <source>
        <dbReference type="Proteomes" id="UP000198253"/>
    </source>
</evidence>
<reference evidence="2" key="1">
    <citation type="submission" date="2016-06" db="EMBL/GenBank/DDBJ databases">
        <authorList>
            <person name="Varghese N."/>
            <person name="Submissions Spin"/>
        </authorList>
    </citation>
    <scope>NUCLEOTIDE SEQUENCE [LARGE SCALE GENOMIC DNA]</scope>
    <source>
        <strain evidence="2">DSM 43816</strain>
    </source>
</reference>
<dbReference type="OrthoDB" id="3638769at2"/>
<accession>A0A1C4VMI7</accession>
<dbReference type="GO" id="GO:0009307">
    <property type="term" value="P:DNA restriction-modification system"/>
    <property type="evidence" value="ECO:0007669"/>
    <property type="project" value="InterPro"/>
</dbReference>
<sequence length="242" mass="26700">MDRAAIQHAVEDFWLKRGAQDEALEDGGKAGGGARANGHMGTLTDIVAQEFRDAGLSGAEILAGKPYLPGYYRARKQWDLVVRYRGILVAAIELKSQIKSVQRNINNRFEEALGTATDTHAAQAKNQAFGEVPPWLGYVFILAETAETESVPREPTMLFPGDPAFRDTTYNQRYQEMLRRFIGDNIYQAGWFITTKMTPESVSYAEPLATATALAFQTAIRGRLDFIKAVVQGMSSGETTSL</sequence>
<proteinExistence type="predicted"/>
<dbReference type="GO" id="GO:0009036">
    <property type="term" value="F:type II site-specific deoxyribonuclease activity"/>
    <property type="evidence" value="ECO:0007669"/>
    <property type="project" value="InterPro"/>
</dbReference>
<evidence type="ECO:0000313" key="1">
    <source>
        <dbReference type="EMBL" id="SCE85160.1"/>
    </source>
</evidence>
<keyword evidence="1" id="KW-0255">Endonuclease</keyword>
<dbReference type="Pfam" id="PF04555">
    <property type="entry name" value="XhoI"/>
    <property type="match status" value="1"/>
</dbReference>
<dbReference type="Proteomes" id="UP000198253">
    <property type="component" value="Chromosome I"/>
</dbReference>
<dbReference type="InParanoid" id="A0A1C4VMI7"/>
<keyword evidence="1" id="KW-0378">Hydrolase</keyword>
<dbReference type="RefSeq" id="WP_088980895.1">
    <property type="nucleotide sequence ID" value="NZ_LT607413.1"/>
</dbReference>
<dbReference type="GO" id="GO:0003677">
    <property type="term" value="F:DNA binding"/>
    <property type="evidence" value="ECO:0007669"/>
    <property type="project" value="InterPro"/>
</dbReference>
<keyword evidence="2" id="KW-1185">Reference proteome</keyword>
<dbReference type="EMBL" id="LT607413">
    <property type="protein sequence ID" value="SCE85160.1"/>
    <property type="molecule type" value="Genomic_DNA"/>
</dbReference>